<dbReference type="GO" id="GO:0003712">
    <property type="term" value="F:transcription coregulator activity"/>
    <property type="evidence" value="ECO:0007669"/>
    <property type="project" value="TreeGrafter"/>
</dbReference>
<dbReference type="Pfam" id="PF16794">
    <property type="entry name" value="fn3_4"/>
    <property type="match status" value="1"/>
</dbReference>
<dbReference type="InterPro" id="IPR056565">
    <property type="entry name" value="Fn3_ATF7IP"/>
</dbReference>
<sequence>MQYAFHFYKMISSNFSTPNSSTSLQTPMPADISRDSDANMAEPPKKKFLYDSSPLETTSVLDTVNTECFAPKVSTETCAVNAYLPIAGVEFQDPVVFERLKGTIKLQLQGSVTQAVNNLLNKMSSAIEEVNNLKKCTNDMQMRLHRLETISRKVETIIVESMPPTHKTTASTASQSSSQTTVVVPARPNQVKEYYQPTSQSAHSTSIASNTVSQNAFNHGNPRQSTSSTITPHPLSQISRPAAPLPVTETPVAMAMAYVNHLANQPLLPNRIAPLPPRERGLLPANPYGQLAYPDVQPPLRLSISTSSEGLCLQWELAQEACSFEPASVYQLFSYASSDIDPRLPFTSKLWQKVGDIEALALPMVCTLTSVLPNNIYYFVVRSIDRFQRSSDWSNVVNAHIS</sequence>
<dbReference type="InterPro" id="IPR036116">
    <property type="entry name" value="FN3_sf"/>
</dbReference>
<evidence type="ECO:0000313" key="3">
    <source>
        <dbReference type="WBParaSite" id="MCU_002521-RA"/>
    </source>
</evidence>
<proteinExistence type="predicted"/>
<name>A0A5K3ET95_MESCO</name>
<dbReference type="PANTHER" id="PTHR23210">
    <property type="entry name" value="ACTIVATING TRANSCRIPTION FACTOR 7 INTERACTING PROTEIN"/>
    <property type="match status" value="1"/>
</dbReference>
<accession>A0A5K3ET95</accession>
<evidence type="ECO:0000259" key="2">
    <source>
        <dbReference type="Pfam" id="PF16794"/>
    </source>
</evidence>
<reference evidence="3" key="1">
    <citation type="submission" date="2019-11" db="UniProtKB">
        <authorList>
            <consortium name="WormBaseParasite"/>
        </authorList>
    </citation>
    <scope>IDENTIFICATION</scope>
</reference>
<dbReference type="GO" id="GO:0005634">
    <property type="term" value="C:nucleus"/>
    <property type="evidence" value="ECO:0007669"/>
    <property type="project" value="TreeGrafter"/>
</dbReference>
<protein>
    <submittedName>
        <fullName evidence="3">Fibronectin type-III domain-containing protein</fullName>
    </submittedName>
</protein>
<dbReference type="PANTHER" id="PTHR23210:SF26">
    <property type="entry name" value="ACTIVATING TRANSCRIPTION FACTOR 7-INTERACTING PROTEIN 1"/>
    <property type="match status" value="1"/>
</dbReference>
<evidence type="ECO:0000256" key="1">
    <source>
        <dbReference type="SAM" id="MobiDB-lite"/>
    </source>
</evidence>
<dbReference type="GO" id="GO:0005667">
    <property type="term" value="C:transcription regulator complex"/>
    <property type="evidence" value="ECO:0007669"/>
    <property type="project" value="TreeGrafter"/>
</dbReference>
<feature type="domain" description="Activating transcription factor 7-interacting protein Fn3" evidence="2">
    <location>
        <begin position="297"/>
        <end position="397"/>
    </location>
</feature>
<dbReference type="WBParaSite" id="MCU_002521-RA">
    <property type="protein sequence ID" value="MCU_002521-RA"/>
    <property type="gene ID" value="MCU_002521"/>
</dbReference>
<dbReference type="GO" id="GO:0006355">
    <property type="term" value="P:regulation of DNA-templated transcription"/>
    <property type="evidence" value="ECO:0007669"/>
    <property type="project" value="TreeGrafter"/>
</dbReference>
<feature type="region of interest" description="Disordered" evidence="1">
    <location>
        <begin position="213"/>
        <end position="237"/>
    </location>
</feature>
<dbReference type="AlphaFoldDB" id="A0A5K3ET95"/>
<dbReference type="InterPro" id="IPR026085">
    <property type="entry name" value="ATF7-int"/>
</dbReference>
<organism evidence="3">
    <name type="scientific">Mesocestoides corti</name>
    <name type="common">Flatworm</name>
    <dbReference type="NCBI Taxonomy" id="53468"/>
    <lineage>
        <taxon>Eukaryota</taxon>
        <taxon>Metazoa</taxon>
        <taxon>Spiralia</taxon>
        <taxon>Lophotrochozoa</taxon>
        <taxon>Platyhelminthes</taxon>
        <taxon>Cestoda</taxon>
        <taxon>Eucestoda</taxon>
        <taxon>Cyclophyllidea</taxon>
        <taxon>Mesocestoididae</taxon>
        <taxon>Mesocestoides</taxon>
    </lineage>
</organism>
<dbReference type="SUPFAM" id="SSF49265">
    <property type="entry name" value="Fibronectin type III"/>
    <property type="match status" value="1"/>
</dbReference>